<evidence type="ECO:0000256" key="3">
    <source>
        <dbReference type="SAM" id="Coils"/>
    </source>
</evidence>
<evidence type="ECO:0000313" key="7">
    <source>
        <dbReference type="EMBL" id="GMN24163.1"/>
    </source>
</evidence>
<dbReference type="Pfam" id="PF03469">
    <property type="entry name" value="XH"/>
    <property type="match status" value="1"/>
</dbReference>
<dbReference type="GO" id="GO:0080188">
    <property type="term" value="P:gene silencing by siRNA-directed DNA methylation"/>
    <property type="evidence" value="ECO:0007669"/>
    <property type="project" value="InterPro"/>
</dbReference>
<dbReference type="InterPro" id="IPR005379">
    <property type="entry name" value="FDM1-5/IDN2_XH"/>
</dbReference>
<feature type="coiled-coil region" evidence="3">
    <location>
        <begin position="369"/>
        <end position="466"/>
    </location>
</feature>
<feature type="domain" description="Factor of DNA methylation 1-5/IDN2" evidence="5">
    <location>
        <begin position="483"/>
        <end position="613"/>
    </location>
</feature>
<dbReference type="PANTHER" id="PTHR21596:SF23">
    <property type="entry name" value="FACTOR OF DNA METHYLATION 4"/>
    <property type="match status" value="1"/>
</dbReference>
<feature type="domain" description="XS" evidence="4">
    <location>
        <begin position="102"/>
        <end position="213"/>
    </location>
</feature>
<feature type="coiled-coil region" evidence="3">
    <location>
        <begin position="299"/>
        <end position="333"/>
    </location>
</feature>
<feature type="domain" description="Zinc finger-XS" evidence="6">
    <location>
        <begin position="33"/>
        <end position="75"/>
    </location>
</feature>
<keyword evidence="2" id="KW-0943">RNA-mediated gene silencing</keyword>
<dbReference type="PANTHER" id="PTHR21596">
    <property type="entry name" value="RIBONUCLEASE P SUBUNIT P38"/>
    <property type="match status" value="1"/>
</dbReference>
<dbReference type="InterPro" id="IPR005380">
    <property type="entry name" value="XS_domain"/>
</dbReference>
<dbReference type="EMBL" id="BTGU01000001">
    <property type="protein sequence ID" value="GMN24163.1"/>
    <property type="molecule type" value="Genomic_DNA"/>
</dbReference>
<organism evidence="7 8">
    <name type="scientific">Ficus carica</name>
    <name type="common">Common fig</name>
    <dbReference type="NCBI Taxonomy" id="3494"/>
    <lineage>
        <taxon>Eukaryota</taxon>
        <taxon>Viridiplantae</taxon>
        <taxon>Streptophyta</taxon>
        <taxon>Embryophyta</taxon>
        <taxon>Tracheophyta</taxon>
        <taxon>Spermatophyta</taxon>
        <taxon>Magnoliopsida</taxon>
        <taxon>eudicotyledons</taxon>
        <taxon>Gunneridae</taxon>
        <taxon>Pentapetalae</taxon>
        <taxon>rosids</taxon>
        <taxon>fabids</taxon>
        <taxon>Rosales</taxon>
        <taxon>Moraceae</taxon>
        <taxon>Ficeae</taxon>
        <taxon>Ficus</taxon>
    </lineage>
</organism>
<dbReference type="Gene3D" id="3.30.70.2890">
    <property type="entry name" value="XS domain"/>
    <property type="match status" value="1"/>
</dbReference>
<dbReference type="Pfam" id="PF03468">
    <property type="entry name" value="XS"/>
    <property type="match status" value="1"/>
</dbReference>
<sequence>MSHISVEELEMDYYKRLKDGSVSIKTSDSRYRCPFCTEDRKKYDRSKELLYHASDLSRDSNRRDLKEKAKHLALERYIRKYYDIKDRAVPSRKVELEAADYEEQFVWPSMGVLANIKTELRNGKHVGEGGSKLRDEFIRKGFNPIKVTPLWNYLGHSGFAIVDFNKNWGGFENAMAFERSFNSNNCGKKAYRMDKNRGETLYGWIAREDDYKSTNIVGGHLRKHGDLKTVSEKQAEDQRKDSKLLSKLADTLETKNMCLKEIESKYNETVMSFENTVSERDKILNHYNEEKRKMRQNELEHFEKILKEHEKFRQDLKRQKKELELREKELKQRTFHDDCERRKLLDEKKMIERATVEQKKADEDMFLLAIEQKKQKEELHKKIIDLEKKLDKKQALELMIERYRGALEVMKHMGGDEDLKLKKEMDEIKENLKEKEEEMEALEELNQALIVKERRSNDELQEARKETIIGLKDSSSRAFIGVKRLGDLDSKPFLAAAKMKFSDEVAPEKAVKLCSTWDSHLRDPSWHPFKVIMDKGKAVEIINEDDEKLKNLKEEHGYEVYEVVVKALKEINEYNPSGRYIIPELWNFKEDRRARLKEGVDSILKKWKTLKRKRN</sequence>
<dbReference type="InterPro" id="IPR045177">
    <property type="entry name" value="FDM1-5/IDN2"/>
</dbReference>
<dbReference type="InterPro" id="IPR005381">
    <property type="entry name" value="Znf-XS_domain"/>
</dbReference>
<name>A0AA87ZDE9_FICCA</name>
<evidence type="ECO:0000256" key="2">
    <source>
        <dbReference type="ARBA" id="ARBA00023158"/>
    </source>
</evidence>
<keyword evidence="1 3" id="KW-0175">Coiled coil</keyword>
<evidence type="ECO:0000256" key="1">
    <source>
        <dbReference type="ARBA" id="ARBA00023054"/>
    </source>
</evidence>
<dbReference type="Proteomes" id="UP001187192">
    <property type="component" value="Unassembled WGS sequence"/>
</dbReference>
<keyword evidence="8" id="KW-1185">Reference proteome</keyword>
<evidence type="ECO:0000259" key="4">
    <source>
        <dbReference type="Pfam" id="PF03468"/>
    </source>
</evidence>
<accession>A0AA87ZDE9</accession>
<dbReference type="Pfam" id="PF03470">
    <property type="entry name" value="zf-XS"/>
    <property type="match status" value="1"/>
</dbReference>
<evidence type="ECO:0000259" key="5">
    <source>
        <dbReference type="Pfam" id="PF03469"/>
    </source>
</evidence>
<dbReference type="Gramene" id="FCD_00002277-RA">
    <property type="protein sequence ID" value="FCD_00002277-RA:cds"/>
    <property type="gene ID" value="FCD_00002277"/>
</dbReference>
<evidence type="ECO:0000313" key="8">
    <source>
        <dbReference type="Proteomes" id="UP001187192"/>
    </source>
</evidence>
<dbReference type="CDD" id="cd12266">
    <property type="entry name" value="RRM_like_XS"/>
    <property type="match status" value="1"/>
</dbReference>
<reference evidence="7" key="1">
    <citation type="submission" date="2023-07" db="EMBL/GenBank/DDBJ databases">
        <title>draft genome sequence of fig (Ficus carica).</title>
        <authorList>
            <person name="Takahashi T."/>
            <person name="Nishimura K."/>
        </authorList>
    </citation>
    <scope>NUCLEOTIDE SEQUENCE</scope>
</reference>
<proteinExistence type="predicted"/>
<dbReference type="InterPro" id="IPR038588">
    <property type="entry name" value="XS_domain_sf"/>
</dbReference>
<evidence type="ECO:0000259" key="6">
    <source>
        <dbReference type="Pfam" id="PF03470"/>
    </source>
</evidence>
<comment type="caution">
    <text evidence="7">The sequence shown here is derived from an EMBL/GenBank/DDBJ whole genome shotgun (WGS) entry which is preliminary data.</text>
</comment>
<dbReference type="AlphaFoldDB" id="A0AA87ZDE9"/>
<protein>
    <submittedName>
        <fullName evidence="7">Uncharacterized protein</fullName>
    </submittedName>
</protein>
<gene>
    <name evidence="7" type="ORF">TIFTF001_000447</name>
</gene>